<accession>A0AAF1DB56</accession>
<dbReference type="InterPro" id="IPR009092">
    <property type="entry name" value="Telokin-like_Tlp20_baculovir"/>
</dbReference>
<proteinExistence type="predicted"/>
<feature type="region of interest" description="Disordered" evidence="1">
    <location>
        <begin position="152"/>
        <end position="181"/>
    </location>
</feature>
<dbReference type="EMBL" id="MK419956">
    <property type="protein sequence ID" value="QEI03676.1"/>
    <property type="molecule type" value="Genomic_DNA"/>
</dbReference>
<organism evidence="2 3">
    <name type="scientific">Rachiplusia nu nucleopolyhedrovirus</name>
    <dbReference type="NCBI Taxonomy" id="2605775"/>
    <lineage>
        <taxon>Viruses</taxon>
        <taxon>Viruses incertae sedis</taxon>
        <taxon>Naldaviricetes</taxon>
        <taxon>Lefavirales</taxon>
        <taxon>Baculoviridae</taxon>
        <taxon>Alphabaculovirus</taxon>
        <taxon>Alphabaculovirus ranus</taxon>
    </lineage>
</organism>
<dbReference type="CDD" id="cd00235">
    <property type="entry name" value="TLP-20"/>
    <property type="match status" value="1"/>
</dbReference>
<dbReference type="Proteomes" id="UP000830719">
    <property type="component" value="Segment"/>
</dbReference>
<dbReference type="KEGG" id="vg:80538114"/>
<feature type="compositionally biased region" description="Polar residues" evidence="1">
    <location>
        <begin position="233"/>
        <end position="250"/>
    </location>
</feature>
<evidence type="ECO:0000313" key="2">
    <source>
        <dbReference type="EMBL" id="QEI03676.1"/>
    </source>
</evidence>
<feature type="compositionally biased region" description="Low complexity" evidence="1">
    <location>
        <begin position="159"/>
        <end position="178"/>
    </location>
</feature>
<dbReference type="GeneID" id="80538114"/>
<feature type="region of interest" description="Disordered" evidence="1">
    <location>
        <begin position="208"/>
        <end position="267"/>
    </location>
</feature>
<dbReference type="Gene3D" id="2.70.40.20">
    <property type="entry name" value="Baculovirus telokin-like protein 20"/>
    <property type="match status" value="1"/>
</dbReference>
<reference evidence="2" key="1">
    <citation type="submission" date="2019-01" db="EMBL/GenBank/DDBJ databases">
        <authorList>
            <person name="Trentin L.B."/>
            <person name="Santos E.R."/>
            <person name="Silva L.A."/>
            <person name="Sosa-Gomez D.R."/>
            <person name="Ribeiro B.M."/>
            <person name="Ardisson-Araujo D.M.P."/>
        </authorList>
    </citation>
    <scope>NUCLEOTIDE SEQUENCE</scope>
    <source>
        <strain evidence="2">VPN54</strain>
    </source>
</reference>
<dbReference type="RefSeq" id="YP_010799659.1">
    <property type="nucleotide sequence ID" value="NC_076682.1"/>
</dbReference>
<evidence type="ECO:0000313" key="3">
    <source>
        <dbReference type="Proteomes" id="UP000830719"/>
    </source>
</evidence>
<sequence>MYSVMTFNRFSNSRSSYSVYIDKYIIENITIKKMATNSSGTVDISVYVTLDKEEDKNILSFIVQDEYHLKKLAVGAYNINILETQIISKFYDYKQHSIVACGDYVVLYNFNLYKNLNVILFNIKPIVLKKGGCIFKIIFFNTDKMLQESNDINTKSGKRTSSTGSSSHTSSVQSSKNTPVEIERLSISPTKTKNSQLFNEVFSQKRHSYYSDENDEEDSRSSSSSVDEENHLTAESNGFGNKSATAMQHLSEQDDGQLANKRQKLDD</sequence>
<dbReference type="SUPFAM" id="SSF51289">
    <property type="entry name" value="Tlp20, baculovirus telokin-like protein"/>
    <property type="match status" value="1"/>
</dbReference>
<keyword evidence="3" id="KW-1185">Reference proteome</keyword>
<evidence type="ECO:0000256" key="1">
    <source>
        <dbReference type="SAM" id="MobiDB-lite"/>
    </source>
</evidence>
<name>A0AAF1DB56_9ABAC</name>
<dbReference type="InterPro" id="IPR036731">
    <property type="entry name" value="Tlp20_sf"/>
</dbReference>
<protein>
    <recommendedName>
        <fullName evidence="4">TLP-20</fullName>
    </recommendedName>
</protein>
<dbReference type="Pfam" id="PF06088">
    <property type="entry name" value="TLP-20"/>
    <property type="match status" value="1"/>
</dbReference>
<evidence type="ECO:0008006" key="4">
    <source>
        <dbReference type="Google" id="ProtNLM"/>
    </source>
</evidence>